<evidence type="ECO:0000256" key="1">
    <source>
        <dbReference type="SAM" id="MobiDB-lite"/>
    </source>
</evidence>
<dbReference type="PANTHER" id="PTHR36456">
    <property type="entry name" value="UPF0232 PROTEIN SCO3875"/>
    <property type="match status" value="1"/>
</dbReference>
<proteinExistence type="predicted"/>
<dbReference type="Proteomes" id="UP000524237">
    <property type="component" value="Unassembled WGS sequence"/>
</dbReference>
<reference evidence="2 3" key="1">
    <citation type="submission" date="2020-07" db="EMBL/GenBank/DDBJ databases">
        <title>Sequencing the genomes of 1000 actinobacteria strains.</title>
        <authorList>
            <person name="Klenk H.-P."/>
        </authorList>
    </citation>
    <scope>NUCLEOTIDE SEQUENCE [LARGE SCALE GENOMIC DNA]</scope>
    <source>
        <strain evidence="2 3">DSM 23737</strain>
    </source>
</reference>
<dbReference type="AlphaFoldDB" id="A0A7W3JUC2"/>
<dbReference type="EMBL" id="JACGWU010000004">
    <property type="protein sequence ID" value="MBA8829332.1"/>
    <property type="molecule type" value="Genomic_DNA"/>
</dbReference>
<evidence type="ECO:0000313" key="2">
    <source>
        <dbReference type="EMBL" id="MBA8829332.1"/>
    </source>
</evidence>
<dbReference type="PANTHER" id="PTHR36456:SF1">
    <property type="entry name" value="UPF0232 PROTEIN SCO3875"/>
    <property type="match status" value="1"/>
</dbReference>
<name>A0A7W3JUC2_9MICO</name>
<feature type="region of interest" description="Disordered" evidence="1">
    <location>
        <begin position="1"/>
        <end position="64"/>
    </location>
</feature>
<evidence type="ECO:0000313" key="3">
    <source>
        <dbReference type="Proteomes" id="UP000524237"/>
    </source>
</evidence>
<organism evidence="2 3">
    <name type="scientific">Alpinimonas psychrophila</name>
    <dbReference type="NCBI Taxonomy" id="748908"/>
    <lineage>
        <taxon>Bacteria</taxon>
        <taxon>Bacillati</taxon>
        <taxon>Actinomycetota</taxon>
        <taxon>Actinomycetes</taxon>
        <taxon>Micrococcales</taxon>
        <taxon>Microbacteriaceae</taxon>
        <taxon>Alpinimonas</taxon>
    </lineage>
</organism>
<sequence length="179" mass="19578">MTDEETPEMFHVKQSAEANESSSMYERLKSKATGVPFKSRRKGGPRQYRNMDAPGEAPFTPGRDPRGLGSVLENLTADLGWSSTLAKSQLIISWADVVGPDIAARTNPVAIEDNTLTVACESTAWATQLRLMSSEILTKILQKFPEADVTGIRFQGPNAPSWKRGPRSIPGRGPRDTYG</sequence>
<feature type="region of interest" description="Disordered" evidence="1">
    <location>
        <begin position="152"/>
        <end position="179"/>
    </location>
</feature>
<accession>A0A7W3JUC2</accession>
<protein>
    <submittedName>
        <fullName evidence="2">Putative nucleic acid-binding Zn ribbon protein</fullName>
    </submittedName>
</protein>
<dbReference type="InterPro" id="IPR007922">
    <property type="entry name" value="DciA-like"/>
</dbReference>
<comment type="caution">
    <text evidence="2">The sequence shown here is derived from an EMBL/GenBank/DDBJ whole genome shotgun (WGS) entry which is preliminary data.</text>
</comment>
<dbReference type="Pfam" id="PF05258">
    <property type="entry name" value="DciA"/>
    <property type="match status" value="1"/>
</dbReference>
<keyword evidence="3" id="KW-1185">Reference proteome</keyword>
<gene>
    <name evidence="2" type="ORF">FB555_001437</name>
</gene>